<keyword evidence="4" id="KW-0067">ATP-binding</keyword>
<name>A0A0W7X1D2_9ACTN</name>
<protein>
    <submittedName>
        <fullName evidence="7">AMP-dependent synthetase</fullName>
    </submittedName>
</protein>
<dbReference type="Gene3D" id="3.40.50.12780">
    <property type="entry name" value="N-terminal domain of ligase-like"/>
    <property type="match status" value="1"/>
</dbReference>
<dbReference type="InterPro" id="IPR000873">
    <property type="entry name" value="AMP-dep_synth/lig_dom"/>
</dbReference>
<dbReference type="InterPro" id="IPR042099">
    <property type="entry name" value="ANL_N_sf"/>
</dbReference>
<evidence type="ECO:0000256" key="2">
    <source>
        <dbReference type="ARBA" id="ARBA00022598"/>
    </source>
</evidence>
<evidence type="ECO:0000256" key="4">
    <source>
        <dbReference type="ARBA" id="ARBA00022840"/>
    </source>
</evidence>
<dbReference type="GO" id="GO:0016405">
    <property type="term" value="F:CoA-ligase activity"/>
    <property type="evidence" value="ECO:0007669"/>
    <property type="project" value="UniProtKB-ARBA"/>
</dbReference>
<dbReference type="GO" id="GO:0015645">
    <property type="term" value="F:fatty acid ligase activity"/>
    <property type="evidence" value="ECO:0007669"/>
    <property type="project" value="TreeGrafter"/>
</dbReference>
<sequence length="574" mass="62218">MTATGAGGGTEGFREARDFLLRHREDYRTAYEGFAWPRPTHFNWALDWFDTIAAGNDRTALHIVEEDGAETRLTFADLSRRSAQAANWLRGLGVRAGDRLVVMLGNQAELWEVALAAMKLRAVVIPATPLLGAADLRDRIERGRARHVVVRGEDTAKFAGVPGEYTRIVVGDRASAEAPAGPEWIAYDGVGGAGGVGTAPADFTPDGPTLADDPLMLYFTSGTTARPKLVEHTHVSYPVGHLATMYWIGLKPGDVHLNISSPGWAKHAWSNLFAPWNAEATVFLYNYTRFDAARLLAEMDRVGVTSFCAPPTVWRMLIQADLTQLRTPPREVVAAGEPLNPEVIEQVRRDWGVTIRDGFGQTETAVQVANSPGQELKPGSMGRPTPGFVVELLDPVTGEPGAAEGEIALDLSARPVGLMAGYHGDPERTAEATAGGYYRTGDIGARDADGCLTYVGRSDDVFKASDYKISPFELESALLEHEAVAEAAVVPAPDPVRLAVPKAYVVLAAGHEPGPDTAKLLFEHSRATLAPYKRVRRLEFGALPKTVSGKIRRVELREATAKGSDAEYREEDFR</sequence>
<keyword evidence="8" id="KW-1185">Reference proteome</keyword>
<comment type="similarity">
    <text evidence="1">Belongs to the ATP-dependent AMP-binding enzyme family.</text>
</comment>
<accession>A0A0W7X1D2</accession>
<dbReference type="Gene3D" id="3.30.300.30">
    <property type="match status" value="1"/>
</dbReference>
<dbReference type="InterPro" id="IPR025110">
    <property type="entry name" value="AMP-bd_C"/>
</dbReference>
<dbReference type="OrthoDB" id="9803968at2"/>
<dbReference type="FunFam" id="3.30.300.30:FF:000028">
    <property type="entry name" value="AMP-dependent synthetase"/>
    <property type="match status" value="1"/>
</dbReference>
<dbReference type="InterPro" id="IPR045851">
    <property type="entry name" value="AMP-bd_C_sf"/>
</dbReference>
<dbReference type="RefSeq" id="WP_058849461.1">
    <property type="nucleotide sequence ID" value="NZ_LOCL01000038.1"/>
</dbReference>
<gene>
    <name evidence="7" type="ORF">AT728_11655</name>
</gene>
<keyword evidence="2" id="KW-0436">Ligase</keyword>
<reference evidence="7 8" key="1">
    <citation type="submission" date="2015-12" db="EMBL/GenBank/DDBJ databases">
        <title>Draft genome sequence of Streptomyces silvensis ATCC 53525, a producer of novel hormone antagonists.</title>
        <authorList>
            <person name="Johnston C.W."/>
            <person name="Li Y."/>
            <person name="Magarvey N.A."/>
        </authorList>
    </citation>
    <scope>NUCLEOTIDE SEQUENCE [LARGE SCALE GENOMIC DNA]</scope>
    <source>
        <strain evidence="7 8">ATCC 53525</strain>
    </source>
</reference>
<evidence type="ECO:0000259" key="6">
    <source>
        <dbReference type="Pfam" id="PF13193"/>
    </source>
</evidence>
<feature type="domain" description="AMP-binding enzyme C-terminal" evidence="6">
    <location>
        <begin position="473"/>
        <end position="550"/>
    </location>
</feature>
<dbReference type="SUPFAM" id="SSF56801">
    <property type="entry name" value="Acetyl-CoA synthetase-like"/>
    <property type="match status" value="1"/>
</dbReference>
<evidence type="ECO:0000259" key="5">
    <source>
        <dbReference type="Pfam" id="PF00501"/>
    </source>
</evidence>
<evidence type="ECO:0000256" key="1">
    <source>
        <dbReference type="ARBA" id="ARBA00006432"/>
    </source>
</evidence>
<dbReference type="PANTHER" id="PTHR43605">
    <property type="entry name" value="ACYL-COENZYME A SYNTHETASE"/>
    <property type="match status" value="1"/>
</dbReference>
<feature type="domain" description="AMP-dependent synthetase/ligase" evidence="5">
    <location>
        <begin position="54"/>
        <end position="422"/>
    </location>
</feature>
<dbReference type="PANTHER" id="PTHR43605:SF10">
    <property type="entry name" value="ACYL-COA SYNTHETASE MEDIUM CHAIN FAMILY MEMBER 3"/>
    <property type="match status" value="1"/>
</dbReference>
<dbReference type="STRING" id="1765722.AT728_11655"/>
<dbReference type="GO" id="GO:0005524">
    <property type="term" value="F:ATP binding"/>
    <property type="evidence" value="ECO:0007669"/>
    <property type="project" value="UniProtKB-KW"/>
</dbReference>
<dbReference type="GO" id="GO:0006637">
    <property type="term" value="P:acyl-CoA metabolic process"/>
    <property type="evidence" value="ECO:0007669"/>
    <property type="project" value="TreeGrafter"/>
</dbReference>
<keyword evidence="3" id="KW-0547">Nucleotide-binding</keyword>
<dbReference type="GO" id="GO:0004321">
    <property type="term" value="F:fatty-acyl-CoA synthase activity"/>
    <property type="evidence" value="ECO:0007669"/>
    <property type="project" value="TreeGrafter"/>
</dbReference>
<proteinExistence type="inferred from homology"/>
<comment type="caution">
    <text evidence="7">The sequence shown here is derived from an EMBL/GenBank/DDBJ whole genome shotgun (WGS) entry which is preliminary data.</text>
</comment>
<dbReference type="EMBL" id="LOCL01000038">
    <property type="protein sequence ID" value="KUF16644.1"/>
    <property type="molecule type" value="Genomic_DNA"/>
</dbReference>
<dbReference type="InterPro" id="IPR051087">
    <property type="entry name" value="Mitochondrial_ACSM"/>
</dbReference>
<evidence type="ECO:0000313" key="7">
    <source>
        <dbReference type="EMBL" id="KUF16644.1"/>
    </source>
</evidence>
<dbReference type="Pfam" id="PF00501">
    <property type="entry name" value="AMP-binding"/>
    <property type="match status" value="1"/>
</dbReference>
<dbReference type="Pfam" id="PF13193">
    <property type="entry name" value="AMP-binding_C"/>
    <property type="match status" value="1"/>
</dbReference>
<organism evidence="7 8">
    <name type="scientific">Streptomyces silvensis</name>
    <dbReference type="NCBI Taxonomy" id="1765722"/>
    <lineage>
        <taxon>Bacteria</taxon>
        <taxon>Bacillati</taxon>
        <taxon>Actinomycetota</taxon>
        <taxon>Actinomycetes</taxon>
        <taxon>Kitasatosporales</taxon>
        <taxon>Streptomycetaceae</taxon>
        <taxon>Streptomyces</taxon>
    </lineage>
</organism>
<dbReference type="GO" id="GO:0006633">
    <property type="term" value="P:fatty acid biosynthetic process"/>
    <property type="evidence" value="ECO:0007669"/>
    <property type="project" value="TreeGrafter"/>
</dbReference>
<evidence type="ECO:0000313" key="8">
    <source>
        <dbReference type="Proteomes" id="UP000054804"/>
    </source>
</evidence>
<dbReference type="AlphaFoldDB" id="A0A0W7X1D2"/>
<evidence type="ECO:0000256" key="3">
    <source>
        <dbReference type="ARBA" id="ARBA00022741"/>
    </source>
</evidence>
<dbReference type="Proteomes" id="UP000054804">
    <property type="component" value="Unassembled WGS sequence"/>
</dbReference>